<evidence type="ECO:0000256" key="1">
    <source>
        <dbReference type="SAM" id="SignalP"/>
    </source>
</evidence>
<keyword evidence="3" id="KW-1185">Reference proteome</keyword>
<dbReference type="Proteomes" id="UP001458880">
    <property type="component" value="Unassembled WGS sequence"/>
</dbReference>
<reference evidence="2 3" key="1">
    <citation type="journal article" date="2024" name="BMC Genomics">
        <title>De novo assembly and annotation of Popillia japonica's genome with initial clues to its potential as an invasive pest.</title>
        <authorList>
            <person name="Cucini C."/>
            <person name="Boschi S."/>
            <person name="Funari R."/>
            <person name="Cardaioli E."/>
            <person name="Iannotti N."/>
            <person name="Marturano G."/>
            <person name="Paoli F."/>
            <person name="Bruttini M."/>
            <person name="Carapelli A."/>
            <person name="Frati F."/>
            <person name="Nardi F."/>
        </authorList>
    </citation>
    <scope>NUCLEOTIDE SEQUENCE [LARGE SCALE GENOMIC DNA]</scope>
    <source>
        <strain evidence="2">DMR45628</strain>
    </source>
</reference>
<keyword evidence="1" id="KW-0732">Signal</keyword>
<sequence length="73" mass="8896">MKLYVILVLVILAMTVLVDEVEAGRRRKTFKKLKKKLRPIYDDAQLFLPPPQQIWEPWFHKNRDYSQYDLNYN</sequence>
<dbReference type="EMBL" id="JASPKY010000057">
    <property type="protein sequence ID" value="KAK9744501.1"/>
    <property type="molecule type" value="Genomic_DNA"/>
</dbReference>
<feature type="signal peptide" evidence="1">
    <location>
        <begin position="1"/>
        <end position="23"/>
    </location>
</feature>
<organism evidence="2 3">
    <name type="scientific">Popillia japonica</name>
    <name type="common">Japanese beetle</name>
    <dbReference type="NCBI Taxonomy" id="7064"/>
    <lineage>
        <taxon>Eukaryota</taxon>
        <taxon>Metazoa</taxon>
        <taxon>Ecdysozoa</taxon>
        <taxon>Arthropoda</taxon>
        <taxon>Hexapoda</taxon>
        <taxon>Insecta</taxon>
        <taxon>Pterygota</taxon>
        <taxon>Neoptera</taxon>
        <taxon>Endopterygota</taxon>
        <taxon>Coleoptera</taxon>
        <taxon>Polyphaga</taxon>
        <taxon>Scarabaeiformia</taxon>
        <taxon>Scarabaeidae</taxon>
        <taxon>Rutelinae</taxon>
        <taxon>Popillia</taxon>
    </lineage>
</organism>
<evidence type="ECO:0000313" key="2">
    <source>
        <dbReference type="EMBL" id="KAK9744501.1"/>
    </source>
</evidence>
<proteinExistence type="predicted"/>
<comment type="caution">
    <text evidence="2">The sequence shown here is derived from an EMBL/GenBank/DDBJ whole genome shotgun (WGS) entry which is preliminary data.</text>
</comment>
<dbReference type="AlphaFoldDB" id="A0AAW1MDS8"/>
<protein>
    <submittedName>
        <fullName evidence="2">Uncharacterized protein</fullName>
    </submittedName>
</protein>
<name>A0AAW1MDS8_POPJA</name>
<evidence type="ECO:0000313" key="3">
    <source>
        <dbReference type="Proteomes" id="UP001458880"/>
    </source>
</evidence>
<feature type="chain" id="PRO_5043699356" evidence="1">
    <location>
        <begin position="24"/>
        <end position="73"/>
    </location>
</feature>
<accession>A0AAW1MDS8</accession>
<gene>
    <name evidence="2" type="ORF">QE152_g7717</name>
</gene>